<feature type="chain" id="PRO_5043798863" description="Zinc carboxypeptidase A 1" evidence="16">
    <location>
        <begin position="17"/>
        <end position="419"/>
    </location>
</feature>
<dbReference type="Pfam" id="PF02244">
    <property type="entry name" value="Propep_M14"/>
    <property type="match status" value="1"/>
</dbReference>
<dbReference type="FunFam" id="3.30.70.340:FF:000002">
    <property type="entry name" value="Carboxypeptidase A"/>
    <property type="match status" value="1"/>
</dbReference>
<evidence type="ECO:0000313" key="18">
    <source>
        <dbReference type="EMBL" id="KAJ8944091.1"/>
    </source>
</evidence>
<evidence type="ECO:0000256" key="12">
    <source>
        <dbReference type="ARBA" id="ARBA00023157"/>
    </source>
</evidence>
<keyword evidence="7" id="KW-0479">Metal-binding</keyword>
<dbReference type="GO" id="GO:0005615">
    <property type="term" value="C:extracellular space"/>
    <property type="evidence" value="ECO:0007669"/>
    <property type="project" value="TreeGrafter"/>
</dbReference>
<evidence type="ECO:0000256" key="3">
    <source>
        <dbReference type="ARBA" id="ARBA00005988"/>
    </source>
</evidence>
<keyword evidence="8 16" id="KW-0732">Signal</keyword>
<feature type="signal peptide" evidence="16">
    <location>
        <begin position="1"/>
        <end position="16"/>
    </location>
</feature>
<keyword evidence="19" id="KW-1185">Reference proteome</keyword>
<evidence type="ECO:0000256" key="15">
    <source>
        <dbReference type="PROSITE-ProRule" id="PRU01379"/>
    </source>
</evidence>
<dbReference type="GO" id="GO:0006508">
    <property type="term" value="P:proteolysis"/>
    <property type="evidence" value="ECO:0007669"/>
    <property type="project" value="UniProtKB-KW"/>
</dbReference>
<dbReference type="InterPro" id="IPR057247">
    <property type="entry name" value="CARBOXYPEPT_ZN_2"/>
</dbReference>
<name>A0AAV8Y0U7_9CUCU</name>
<evidence type="ECO:0000256" key="10">
    <source>
        <dbReference type="ARBA" id="ARBA00022833"/>
    </source>
</evidence>
<gene>
    <name evidence="18" type="ORF">NQ318_019429</name>
</gene>
<dbReference type="SUPFAM" id="SSF54897">
    <property type="entry name" value="Protease propeptides/inhibitors"/>
    <property type="match status" value="1"/>
</dbReference>
<evidence type="ECO:0000256" key="5">
    <source>
        <dbReference type="ARBA" id="ARBA00022645"/>
    </source>
</evidence>
<evidence type="ECO:0000256" key="6">
    <source>
        <dbReference type="ARBA" id="ARBA00022670"/>
    </source>
</evidence>
<dbReference type="FunFam" id="3.40.630.10:FF:000040">
    <property type="entry name" value="zinc carboxypeptidase"/>
    <property type="match status" value="1"/>
</dbReference>
<keyword evidence="4" id="KW-0964">Secreted</keyword>
<evidence type="ECO:0000256" key="11">
    <source>
        <dbReference type="ARBA" id="ARBA00023049"/>
    </source>
</evidence>
<dbReference type="EMBL" id="JAPWTK010000267">
    <property type="protein sequence ID" value="KAJ8944091.1"/>
    <property type="molecule type" value="Genomic_DNA"/>
</dbReference>
<dbReference type="Proteomes" id="UP001162162">
    <property type="component" value="Unassembled WGS sequence"/>
</dbReference>
<dbReference type="PANTHER" id="PTHR11705:SF153">
    <property type="entry name" value="ZINC CARBOXYPEPTIDASE A 1-LIKE PROTEIN"/>
    <property type="match status" value="1"/>
</dbReference>
<evidence type="ECO:0000256" key="7">
    <source>
        <dbReference type="ARBA" id="ARBA00022723"/>
    </source>
</evidence>
<comment type="caution">
    <text evidence="18">The sequence shown here is derived from an EMBL/GenBank/DDBJ whole genome shotgun (WGS) entry which is preliminary data.</text>
</comment>
<sequence>MKLLAALATLLVLVSAEKVRYDNYRVYRLTPKDYKAVEALKQLEDAGIAEYSFWTSVVGVGAAADVMVAPAEFDELEEMVAGLDIDSTVMIENVQTLIDNEGFRPASRAGVFDFDSYHTVEEYNDFLRSLVVRFPSTVTLIQAGWSYEGRPILGVKVSFSPANANNGIFLESNMHAREWIAGAVNAYILNELLTSHDPAVRHLAETHDWYIFPIANPDGYVFSYTSTRMWRKTRVPYSMLGITCFGADPNRNWPFRWNTGGSSSLACSDTYMGPSPWSEPSTRGLGEFISTIAPSLVGYISIHSYSQMLLLPYGHTSAQLDNYNETYAIGVSAARSLARRYGTQYTIGNIPELLYVASGSSMDWVKGNFGTPIAYTYELRDTGRFGFLLPAEQIRPTGEETLDSLVTIFEEYDKIRNAN</sequence>
<reference evidence="18" key="1">
    <citation type="journal article" date="2023" name="Insect Mol. Biol.">
        <title>Genome sequencing provides insights into the evolution of gene families encoding plant cell wall-degrading enzymes in longhorned beetles.</title>
        <authorList>
            <person name="Shin N.R."/>
            <person name="Okamura Y."/>
            <person name="Kirsch R."/>
            <person name="Pauchet Y."/>
        </authorList>
    </citation>
    <scope>NUCLEOTIDE SEQUENCE</scope>
    <source>
        <strain evidence="18">AMC_N1</strain>
    </source>
</reference>
<accession>A0AAV8Y0U7</accession>
<dbReference type="SUPFAM" id="SSF53187">
    <property type="entry name" value="Zn-dependent exopeptidases"/>
    <property type="match status" value="1"/>
</dbReference>
<evidence type="ECO:0000256" key="2">
    <source>
        <dbReference type="ARBA" id="ARBA00004613"/>
    </source>
</evidence>
<dbReference type="PRINTS" id="PR00765">
    <property type="entry name" value="CRBOXYPTASEA"/>
</dbReference>
<feature type="active site" description="Proton donor/acceptor" evidence="15">
    <location>
        <position position="378"/>
    </location>
</feature>
<evidence type="ECO:0000256" key="14">
    <source>
        <dbReference type="ARBA" id="ARBA00069039"/>
    </source>
</evidence>
<comment type="similarity">
    <text evidence="3 15">Belongs to the peptidase M14 family.</text>
</comment>
<dbReference type="PANTHER" id="PTHR11705">
    <property type="entry name" value="PROTEASE FAMILY M14 CARBOXYPEPTIDASE A,B"/>
    <property type="match status" value="1"/>
</dbReference>
<evidence type="ECO:0000256" key="9">
    <source>
        <dbReference type="ARBA" id="ARBA00022801"/>
    </source>
</evidence>
<keyword evidence="11" id="KW-0482">Metalloprotease</keyword>
<keyword evidence="6" id="KW-0645">Protease</keyword>
<evidence type="ECO:0000256" key="4">
    <source>
        <dbReference type="ARBA" id="ARBA00022525"/>
    </source>
</evidence>
<keyword evidence="5" id="KW-0121">Carboxypeptidase</keyword>
<keyword evidence="9" id="KW-0378">Hydrolase</keyword>
<dbReference type="Gene3D" id="3.40.630.10">
    <property type="entry name" value="Zn peptidases"/>
    <property type="match status" value="1"/>
</dbReference>
<dbReference type="PROSITE" id="PS52035">
    <property type="entry name" value="PEPTIDASE_M14"/>
    <property type="match status" value="1"/>
</dbReference>
<dbReference type="InterPro" id="IPR036990">
    <property type="entry name" value="M14A-like_propep"/>
</dbReference>
<keyword evidence="12" id="KW-1015">Disulfide bond</keyword>
<comment type="cofactor">
    <cofactor evidence="1">
        <name>Zn(2+)</name>
        <dbReference type="ChEBI" id="CHEBI:29105"/>
    </cofactor>
</comment>
<keyword evidence="10" id="KW-0862">Zinc</keyword>
<dbReference type="InterPro" id="IPR003146">
    <property type="entry name" value="M14A_act_pep"/>
</dbReference>
<dbReference type="SMART" id="SM00631">
    <property type="entry name" value="Zn_pept"/>
    <property type="match status" value="1"/>
</dbReference>
<dbReference type="Pfam" id="PF00246">
    <property type="entry name" value="Peptidase_M14"/>
    <property type="match status" value="1"/>
</dbReference>
<evidence type="ECO:0000259" key="17">
    <source>
        <dbReference type="PROSITE" id="PS52035"/>
    </source>
</evidence>
<dbReference type="CDD" id="cd03860">
    <property type="entry name" value="M14_CP_A-B_like"/>
    <property type="match status" value="1"/>
</dbReference>
<dbReference type="GO" id="GO:0004181">
    <property type="term" value="F:metallocarboxypeptidase activity"/>
    <property type="evidence" value="ECO:0007669"/>
    <property type="project" value="InterPro"/>
</dbReference>
<dbReference type="Gene3D" id="3.30.70.340">
    <property type="entry name" value="Metallocarboxypeptidase-like"/>
    <property type="match status" value="1"/>
</dbReference>
<protein>
    <recommendedName>
        <fullName evidence="14">Zinc carboxypeptidase A 1</fullName>
    </recommendedName>
</protein>
<evidence type="ECO:0000313" key="19">
    <source>
        <dbReference type="Proteomes" id="UP001162162"/>
    </source>
</evidence>
<feature type="domain" description="Peptidase M14" evidence="17">
    <location>
        <begin position="116"/>
        <end position="412"/>
    </location>
</feature>
<proteinExistence type="inferred from homology"/>
<dbReference type="InterPro" id="IPR000834">
    <property type="entry name" value="Peptidase_M14"/>
</dbReference>
<dbReference type="GO" id="GO:0008270">
    <property type="term" value="F:zinc ion binding"/>
    <property type="evidence" value="ECO:0007669"/>
    <property type="project" value="InterPro"/>
</dbReference>
<evidence type="ECO:0000256" key="1">
    <source>
        <dbReference type="ARBA" id="ARBA00001947"/>
    </source>
</evidence>
<dbReference type="AlphaFoldDB" id="A0AAV8Y0U7"/>
<evidence type="ECO:0000256" key="8">
    <source>
        <dbReference type="ARBA" id="ARBA00022729"/>
    </source>
</evidence>
<evidence type="ECO:0000256" key="16">
    <source>
        <dbReference type="SAM" id="SignalP"/>
    </source>
</evidence>
<comment type="subcellular location">
    <subcellularLocation>
        <location evidence="2">Secreted</location>
    </subcellularLocation>
</comment>
<dbReference type="PROSITE" id="PS00133">
    <property type="entry name" value="CARBOXYPEPT_ZN_2"/>
    <property type="match status" value="1"/>
</dbReference>
<evidence type="ECO:0000256" key="13">
    <source>
        <dbReference type="ARBA" id="ARBA00057299"/>
    </source>
</evidence>
<comment type="function">
    <text evidence="13">Involved in the digestion of the blood meal.</text>
</comment>
<organism evidence="18 19">
    <name type="scientific">Aromia moschata</name>
    <dbReference type="NCBI Taxonomy" id="1265417"/>
    <lineage>
        <taxon>Eukaryota</taxon>
        <taxon>Metazoa</taxon>
        <taxon>Ecdysozoa</taxon>
        <taxon>Arthropoda</taxon>
        <taxon>Hexapoda</taxon>
        <taxon>Insecta</taxon>
        <taxon>Pterygota</taxon>
        <taxon>Neoptera</taxon>
        <taxon>Endopterygota</taxon>
        <taxon>Coleoptera</taxon>
        <taxon>Polyphaga</taxon>
        <taxon>Cucujiformia</taxon>
        <taxon>Chrysomeloidea</taxon>
        <taxon>Cerambycidae</taxon>
        <taxon>Cerambycinae</taxon>
        <taxon>Callichromatini</taxon>
        <taxon>Aromia</taxon>
    </lineage>
</organism>